<dbReference type="PANTHER" id="PTHR46372:SF26">
    <property type="entry name" value="(WILD MALAYSIAN BANANA) HYPOTHETICAL PROTEIN"/>
    <property type="match status" value="1"/>
</dbReference>
<evidence type="ECO:0000256" key="2">
    <source>
        <dbReference type="ARBA" id="ARBA00005885"/>
    </source>
</evidence>
<reference evidence="9" key="2">
    <citation type="submission" date="2025-08" db="UniProtKB">
        <authorList>
            <consortium name="RefSeq"/>
        </authorList>
    </citation>
    <scope>IDENTIFICATION</scope>
    <source>
        <tissue evidence="9">Etiolated seedlings</tissue>
    </source>
</reference>
<evidence type="ECO:0000259" key="7">
    <source>
        <dbReference type="Pfam" id="PF06886"/>
    </source>
</evidence>
<feature type="compositionally biased region" description="Polar residues" evidence="6">
    <location>
        <begin position="21"/>
        <end position="39"/>
    </location>
</feature>
<dbReference type="Proteomes" id="UP000087171">
    <property type="component" value="Chromosome Ca2"/>
</dbReference>
<dbReference type="GO" id="GO:0005874">
    <property type="term" value="C:microtubule"/>
    <property type="evidence" value="ECO:0007669"/>
    <property type="project" value="UniProtKB-KW"/>
</dbReference>
<feature type="domain" description="TPX2 C-terminal" evidence="7">
    <location>
        <begin position="130"/>
        <end position="201"/>
    </location>
</feature>
<dbReference type="RefSeq" id="XP_012568227.1">
    <property type="nucleotide sequence ID" value="XM_012712773.2"/>
</dbReference>
<feature type="region of interest" description="Disordered" evidence="6">
    <location>
        <begin position="151"/>
        <end position="170"/>
    </location>
</feature>
<protein>
    <submittedName>
        <fullName evidence="9">Protein WVD2-like 4</fullName>
    </submittedName>
</protein>
<feature type="region of interest" description="Disordered" evidence="6">
    <location>
        <begin position="57"/>
        <end position="118"/>
    </location>
</feature>
<keyword evidence="4" id="KW-0493">Microtubule</keyword>
<dbReference type="GeneID" id="101509998"/>
<dbReference type="AlphaFoldDB" id="A0A1S3DXL4"/>
<organism evidence="8 9">
    <name type="scientific">Cicer arietinum</name>
    <name type="common">Chickpea</name>
    <name type="synonym">Garbanzo</name>
    <dbReference type="NCBI Taxonomy" id="3827"/>
    <lineage>
        <taxon>Eukaryota</taxon>
        <taxon>Viridiplantae</taxon>
        <taxon>Streptophyta</taxon>
        <taxon>Embryophyta</taxon>
        <taxon>Tracheophyta</taxon>
        <taxon>Spermatophyta</taxon>
        <taxon>Magnoliopsida</taxon>
        <taxon>eudicotyledons</taxon>
        <taxon>Gunneridae</taxon>
        <taxon>Pentapetalae</taxon>
        <taxon>rosids</taxon>
        <taxon>fabids</taxon>
        <taxon>Fabales</taxon>
        <taxon>Fabaceae</taxon>
        <taxon>Papilionoideae</taxon>
        <taxon>50 kb inversion clade</taxon>
        <taxon>NPAAA clade</taxon>
        <taxon>Hologalegina</taxon>
        <taxon>IRL clade</taxon>
        <taxon>Cicereae</taxon>
        <taxon>Cicer</taxon>
    </lineage>
</organism>
<evidence type="ECO:0000256" key="1">
    <source>
        <dbReference type="ARBA" id="ARBA00004245"/>
    </source>
</evidence>
<evidence type="ECO:0000256" key="4">
    <source>
        <dbReference type="ARBA" id="ARBA00022701"/>
    </source>
</evidence>
<evidence type="ECO:0000256" key="3">
    <source>
        <dbReference type="ARBA" id="ARBA00022490"/>
    </source>
</evidence>
<evidence type="ECO:0000256" key="5">
    <source>
        <dbReference type="ARBA" id="ARBA00023212"/>
    </source>
</evidence>
<dbReference type="GO" id="GO:0000226">
    <property type="term" value="P:microtubule cytoskeleton organization"/>
    <property type="evidence" value="ECO:0007669"/>
    <property type="project" value="InterPro"/>
</dbReference>
<dbReference type="OrthoDB" id="1939285at2759"/>
<keyword evidence="8" id="KW-1185">Reference proteome</keyword>
<dbReference type="STRING" id="3827.A0A1S3DXL4"/>
<dbReference type="PANTHER" id="PTHR46372">
    <property type="entry name" value="PROTEIN WVD2-LIKE 3"/>
    <property type="match status" value="1"/>
</dbReference>
<dbReference type="Pfam" id="PF06886">
    <property type="entry name" value="TPX2"/>
    <property type="match status" value="1"/>
</dbReference>
<evidence type="ECO:0000313" key="9">
    <source>
        <dbReference type="RefSeq" id="XP_012568227.1"/>
    </source>
</evidence>
<dbReference type="KEGG" id="cam:101509998"/>
<comment type="similarity">
    <text evidence="2">Belongs to the TPX2 family.</text>
</comment>
<proteinExistence type="inferred from homology"/>
<dbReference type="InterPro" id="IPR027329">
    <property type="entry name" value="TPX2_C"/>
</dbReference>
<sequence length="234" mass="26654">MSRESAATKNKKFVKDKSNLKDTTSIFRKQRPTLSQNFSFPAKSACEDAMQKSIDGKVKHVQGNDDTRVKASSTLHHSNKSKNSEMNSTKEKRNNEGSNKRTTLTSMPSLKRSVNSAVRQRNICSGFSSRLEERAEKRKEFYSKLEEKTLAKEAEKTNQQAKSKENQEVEIKQLRKSLTFKATPMPSFYKEPPPKVELNKIPTTRPRSPKLGRHKESSAMNNNSEETKANIIKM</sequence>
<feature type="compositionally biased region" description="Polar residues" evidence="6">
    <location>
        <begin position="100"/>
        <end position="118"/>
    </location>
</feature>
<feature type="region of interest" description="Disordered" evidence="6">
    <location>
        <begin position="1"/>
        <end position="40"/>
    </location>
</feature>
<comment type="subcellular location">
    <subcellularLocation>
        <location evidence="1">Cytoplasm</location>
        <location evidence="1">Cytoskeleton</location>
    </subcellularLocation>
</comment>
<gene>
    <name evidence="9" type="primary">LOC101509998</name>
</gene>
<feature type="region of interest" description="Disordered" evidence="6">
    <location>
        <begin position="183"/>
        <end position="234"/>
    </location>
</feature>
<dbReference type="GO" id="GO:0008017">
    <property type="term" value="F:microtubule binding"/>
    <property type="evidence" value="ECO:0007669"/>
    <property type="project" value="InterPro"/>
</dbReference>
<accession>A0A1S3DXL4</accession>
<dbReference type="InterPro" id="IPR044806">
    <property type="entry name" value="WVD2/WDL1-4"/>
</dbReference>
<keyword evidence="5" id="KW-0206">Cytoskeleton</keyword>
<feature type="compositionally biased region" description="Basic and acidic residues" evidence="6">
    <location>
        <begin position="57"/>
        <end position="69"/>
    </location>
</feature>
<name>A0A1S3DXL4_CICAR</name>
<reference evidence="8" key="1">
    <citation type="journal article" date="2013" name="Nat. Biotechnol.">
        <title>Draft genome sequence of chickpea (Cicer arietinum) provides a resource for trait improvement.</title>
        <authorList>
            <person name="Varshney R.K."/>
            <person name="Song C."/>
            <person name="Saxena R.K."/>
            <person name="Azam S."/>
            <person name="Yu S."/>
            <person name="Sharpe A.G."/>
            <person name="Cannon S."/>
            <person name="Baek J."/>
            <person name="Rosen B.D."/>
            <person name="Tar'an B."/>
            <person name="Millan T."/>
            <person name="Zhang X."/>
            <person name="Ramsay L.D."/>
            <person name="Iwata A."/>
            <person name="Wang Y."/>
            <person name="Nelson W."/>
            <person name="Farmer A.D."/>
            <person name="Gaur P.M."/>
            <person name="Soderlund C."/>
            <person name="Penmetsa R.V."/>
            <person name="Xu C."/>
            <person name="Bharti A.K."/>
            <person name="He W."/>
            <person name="Winter P."/>
            <person name="Zhao S."/>
            <person name="Hane J.K."/>
            <person name="Carrasquilla-Garcia N."/>
            <person name="Condie J.A."/>
            <person name="Upadhyaya H.D."/>
            <person name="Luo M.C."/>
            <person name="Thudi M."/>
            <person name="Gowda C.L."/>
            <person name="Singh N.P."/>
            <person name="Lichtenzveig J."/>
            <person name="Gali K.K."/>
            <person name="Rubio J."/>
            <person name="Nadarajan N."/>
            <person name="Dolezel J."/>
            <person name="Bansal K.C."/>
            <person name="Xu X."/>
            <person name="Edwards D."/>
            <person name="Zhang G."/>
            <person name="Kahl G."/>
            <person name="Gil J."/>
            <person name="Singh K.B."/>
            <person name="Datta S.K."/>
            <person name="Jackson S.A."/>
            <person name="Wang J."/>
            <person name="Cook D.R."/>
        </authorList>
    </citation>
    <scope>NUCLEOTIDE SEQUENCE [LARGE SCALE GENOMIC DNA]</scope>
    <source>
        <strain evidence="8">cv. CDC Frontier</strain>
    </source>
</reference>
<feature type="compositionally biased region" description="Basic and acidic residues" evidence="6">
    <location>
        <begin position="88"/>
        <end position="99"/>
    </location>
</feature>
<evidence type="ECO:0000313" key="8">
    <source>
        <dbReference type="Proteomes" id="UP000087171"/>
    </source>
</evidence>
<evidence type="ECO:0000256" key="6">
    <source>
        <dbReference type="SAM" id="MobiDB-lite"/>
    </source>
</evidence>
<keyword evidence="3" id="KW-0963">Cytoplasm</keyword>